<keyword evidence="2" id="KW-1185">Reference proteome</keyword>
<dbReference type="EMBL" id="AE014075">
    <property type="protein sequence ID" value="AAN81102.1"/>
    <property type="molecule type" value="Genomic_DNA"/>
</dbReference>
<dbReference type="HOGENOM" id="CLU_3079834_0_0_6"/>
<evidence type="ECO:0000313" key="1">
    <source>
        <dbReference type="EMBL" id="AAN81102.1"/>
    </source>
</evidence>
<reference evidence="1 2" key="1">
    <citation type="journal article" date="2002" name="Proc. Natl. Acad. Sci. U.S.A.">
        <title>Extensive mosaic structure revealed by the complete genome sequence of uropathogenic Escherichia coli.</title>
        <authorList>
            <person name="Welch R.A."/>
            <person name="Burland V."/>
            <person name="Plunkett G.III."/>
            <person name="Redford P."/>
            <person name="Roesch P."/>
            <person name="Rasko D."/>
            <person name="Buckles E.L."/>
            <person name="Liou S.R."/>
            <person name="Boutin A."/>
            <person name="Hackett J."/>
            <person name="Stroud D."/>
            <person name="Mayhew G.F."/>
            <person name="Rose D.J."/>
            <person name="Zhou S."/>
            <person name="Schwartz D.C."/>
            <person name="Perna N.T."/>
            <person name="Mobley H.L."/>
            <person name="Donnenberg M.S."/>
            <person name="Blattner F.R."/>
        </authorList>
    </citation>
    <scope>NUCLEOTIDE SEQUENCE [LARGE SCALE GENOMIC DNA]</scope>
    <source>
        <strain evidence="2">CFT073 / ATCC 700928 / UPEC</strain>
    </source>
</reference>
<dbReference type="KEGG" id="ecc:c2646"/>
<name>A0A0H2V8R1_ECOL6</name>
<dbReference type="Proteomes" id="UP000001410">
    <property type="component" value="Chromosome"/>
</dbReference>
<gene>
    <name evidence="1" type="ordered locus">c2646</name>
</gene>
<proteinExistence type="predicted"/>
<sequence>MGYMVQLYQRHIIIHQGKDVQATDSTGRFAFLWPGEDLCRQIPSRAFVTKET</sequence>
<organism evidence="1 2">
    <name type="scientific">Escherichia coli O6:H1 (strain CFT073 / ATCC 700928 / UPEC)</name>
    <dbReference type="NCBI Taxonomy" id="199310"/>
    <lineage>
        <taxon>Bacteria</taxon>
        <taxon>Pseudomonadati</taxon>
        <taxon>Pseudomonadota</taxon>
        <taxon>Gammaproteobacteria</taxon>
        <taxon>Enterobacterales</taxon>
        <taxon>Enterobacteriaceae</taxon>
        <taxon>Escherichia</taxon>
    </lineage>
</organism>
<accession>A0A0H2V8R1</accession>
<protein>
    <submittedName>
        <fullName evidence="1">Uncharacterized protein</fullName>
    </submittedName>
</protein>
<dbReference type="AlphaFoldDB" id="A0A0H2V8R1"/>
<evidence type="ECO:0000313" key="2">
    <source>
        <dbReference type="Proteomes" id="UP000001410"/>
    </source>
</evidence>